<dbReference type="AlphaFoldDB" id="A0AAE3M1J3"/>
<keyword evidence="2" id="KW-1185">Reference proteome</keyword>
<evidence type="ECO:0000313" key="1">
    <source>
        <dbReference type="EMBL" id="MCW3785423.1"/>
    </source>
</evidence>
<sequence length="142" mass="17099">MKRYLLLLITLSLYCTISYSQKEELCYAKLVRINDGDSTFYCKTFEIDAQKKRVFTINPIINYLDIKGGKPKYKVKLKKMTWNRIEGLLKEINLSHYEKVEFDYRKYSITLFDDNFKSQTYTTQLKYEEIKLKEIVKCIREN</sequence>
<protein>
    <submittedName>
        <fullName evidence="1">Uncharacterized protein</fullName>
    </submittedName>
</protein>
<evidence type="ECO:0000313" key="2">
    <source>
        <dbReference type="Proteomes" id="UP001209229"/>
    </source>
</evidence>
<dbReference type="EMBL" id="JAPDPJ010000003">
    <property type="protein sequence ID" value="MCW3785423.1"/>
    <property type="molecule type" value="Genomic_DNA"/>
</dbReference>
<name>A0AAE3M1J3_9BACT</name>
<reference evidence="1" key="1">
    <citation type="submission" date="2022-10" db="EMBL/GenBank/DDBJ databases">
        <authorList>
            <person name="Yu W.X."/>
        </authorList>
    </citation>
    <scope>NUCLEOTIDE SEQUENCE</scope>
    <source>
        <strain evidence="1">AAT</strain>
    </source>
</reference>
<comment type="caution">
    <text evidence="1">The sequence shown here is derived from an EMBL/GenBank/DDBJ whole genome shotgun (WGS) entry which is preliminary data.</text>
</comment>
<gene>
    <name evidence="1" type="ORF">OM075_03035</name>
</gene>
<proteinExistence type="predicted"/>
<dbReference type="Proteomes" id="UP001209229">
    <property type="component" value="Unassembled WGS sequence"/>
</dbReference>
<accession>A0AAE3M1J3</accession>
<organism evidence="1 2">
    <name type="scientific">Plebeiibacterium sediminum</name>
    <dbReference type="NCBI Taxonomy" id="2992112"/>
    <lineage>
        <taxon>Bacteria</taxon>
        <taxon>Pseudomonadati</taxon>
        <taxon>Bacteroidota</taxon>
        <taxon>Bacteroidia</taxon>
        <taxon>Marinilabiliales</taxon>
        <taxon>Marinilabiliaceae</taxon>
        <taxon>Plebeiibacterium</taxon>
    </lineage>
</organism>
<dbReference type="RefSeq" id="WP_301188995.1">
    <property type="nucleotide sequence ID" value="NZ_JAPDPJ010000003.1"/>
</dbReference>